<dbReference type="EMBL" id="QUBR01000001">
    <property type="protein sequence ID" value="REK73314.1"/>
    <property type="molecule type" value="Genomic_DNA"/>
</dbReference>
<dbReference type="InterPro" id="IPR018076">
    <property type="entry name" value="T2SS_GspF_dom"/>
</dbReference>
<dbReference type="Pfam" id="PF00482">
    <property type="entry name" value="T2SSF"/>
    <property type="match status" value="1"/>
</dbReference>
<dbReference type="RefSeq" id="WP_119703427.1">
    <property type="nucleotide sequence ID" value="NZ_JBHSOI010000001.1"/>
</dbReference>
<keyword evidence="3 6" id="KW-0812">Transmembrane</keyword>
<evidence type="ECO:0000259" key="7">
    <source>
        <dbReference type="Pfam" id="PF00482"/>
    </source>
</evidence>
<evidence type="ECO:0000256" key="6">
    <source>
        <dbReference type="SAM" id="Phobius"/>
    </source>
</evidence>
<feature type="transmembrane region" description="Helical" evidence="6">
    <location>
        <begin position="103"/>
        <end position="120"/>
    </location>
</feature>
<evidence type="ECO:0000256" key="4">
    <source>
        <dbReference type="ARBA" id="ARBA00022989"/>
    </source>
</evidence>
<proteinExistence type="predicted"/>
<keyword evidence="9" id="KW-1185">Reference proteome</keyword>
<evidence type="ECO:0000256" key="5">
    <source>
        <dbReference type="ARBA" id="ARBA00023136"/>
    </source>
</evidence>
<evidence type="ECO:0000313" key="8">
    <source>
        <dbReference type="EMBL" id="REK73314.1"/>
    </source>
</evidence>
<accession>A0A371PBL7</accession>
<feature type="transmembrane region" description="Helical" evidence="6">
    <location>
        <begin position="126"/>
        <end position="148"/>
    </location>
</feature>
<keyword evidence="5 6" id="KW-0472">Membrane</keyword>
<name>A0A371PBL7_9ACTN</name>
<dbReference type="Proteomes" id="UP000265581">
    <property type="component" value="Unassembled WGS sequence"/>
</dbReference>
<feature type="transmembrane region" description="Helical" evidence="6">
    <location>
        <begin position="277"/>
        <end position="296"/>
    </location>
</feature>
<keyword evidence="4 6" id="KW-1133">Transmembrane helix</keyword>
<dbReference type="PANTHER" id="PTHR35007:SF1">
    <property type="entry name" value="PILUS ASSEMBLY PROTEIN"/>
    <property type="match status" value="1"/>
</dbReference>
<evidence type="ECO:0000256" key="1">
    <source>
        <dbReference type="ARBA" id="ARBA00004651"/>
    </source>
</evidence>
<organism evidence="8 9">
    <name type="scientific">Aeromicrobium endophyticum</name>
    <dbReference type="NCBI Taxonomy" id="2292704"/>
    <lineage>
        <taxon>Bacteria</taxon>
        <taxon>Bacillati</taxon>
        <taxon>Actinomycetota</taxon>
        <taxon>Actinomycetes</taxon>
        <taxon>Propionibacteriales</taxon>
        <taxon>Nocardioidaceae</taxon>
        <taxon>Aeromicrobium</taxon>
    </lineage>
</organism>
<dbReference type="PANTHER" id="PTHR35007">
    <property type="entry name" value="INTEGRAL MEMBRANE PROTEIN-RELATED"/>
    <property type="match status" value="1"/>
</dbReference>
<comment type="subcellular location">
    <subcellularLocation>
        <location evidence="1">Cell membrane</location>
        <topology evidence="1">Multi-pass membrane protein</topology>
    </subcellularLocation>
</comment>
<gene>
    <name evidence="8" type="ORF">DX116_07075</name>
</gene>
<feature type="domain" description="Type II secretion system protein GspF" evidence="7">
    <location>
        <begin position="166"/>
        <end position="291"/>
    </location>
</feature>
<evidence type="ECO:0000256" key="2">
    <source>
        <dbReference type="ARBA" id="ARBA00022475"/>
    </source>
</evidence>
<feature type="transmembrane region" description="Helical" evidence="6">
    <location>
        <begin position="6"/>
        <end position="22"/>
    </location>
</feature>
<dbReference type="AlphaFoldDB" id="A0A371PBL7"/>
<reference evidence="8 9" key="1">
    <citation type="submission" date="2018-08" db="EMBL/GenBank/DDBJ databases">
        <title>Aeromicrobium sp. M2KJ-4, whole genome shotgun sequence.</title>
        <authorList>
            <person name="Tuo L."/>
        </authorList>
    </citation>
    <scope>NUCLEOTIDE SEQUENCE [LARGE SCALE GENOMIC DNA]</scope>
    <source>
        <strain evidence="8 9">M2KJ-4</strain>
    </source>
</reference>
<sequence length="300" mass="32264">MILELLAGASVGAGILLIVLALRRPVPGVAATLSRLDRQRRPRRSLTASAAGVELDGRLDRVRTTLGERLEAEAGARGWQLMRTREDLEVMNRSMSTHLGTKALLALGAFVWLPVALKLSGLVGGLGVPVVLALAAAVFAFFLPDLALHGEAEKRRRDFRHVTGAFLDLVAMNLAGGRGLPEALMAASSFGDHWAMVRMRQALSNARIMGWTPWEGIARLGRDLGVEELRDLASALALAGDEGARIRMSLMARAESMRRKEMVDVEGAAGESSQSMLMAQLLMCVAFLVFLAYPAVSQLG</sequence>
<keyword evidence="2" id="KW-1003">Cell membrane</keyword>
<protein>
    <submittedName>
        <fullName evidence="8">Type II secretion system protein</fullName>
    </submittedName>
</protein>
<dbReference type="OrthoDB" id="5243064at2"/>
<dbReference type="GO" id="GO:0005886">
    <property type="term" value="C:plasma membrane"/>
    <property type="evidence" value="ECO:0007669"/>
    <property type="project" value="UniProtKB-SubCell"/>
</dbReference>
<evidence type="ECO:0000313" key="9">
    <source>
        <dbReference type="Proteomes" id="UP000265581"/>
    </source>
</evidence>
<evidence type="ECO:0000256" key="3">
    <source>
        <dbReference type="ARBA" id="ARBA00022692"/>
    </source>
</evidence>
<comment type="caution">
    <text evidence="8">The sequence shown here is derived from an EMBL/GenBank/DDBJ whole genome shotgun (WGS) entry which is preliminary data.</text>
</comment>